<feature type="domain" description="HTH araC/xylS-type" evidence="4">
    <location>
        <begin position="200"/>
        <end position="305"/>
    </location>
</feature>
<dbReference type="Pfam" id="PF12833">
    <property type="entry name" value="HTH_18"/>
    <property type="match status" value="1"/>
</dbReference>
<dbReference type="Gene3D" id="1.10.10.60">
    <property type="entry name" value="Homeodomain-like"/>
    <property type="match status" value="2"/>
</dbReference>
<keyword evidence="6" id="KW-1185">Reference proteome</keyword>
<name>A0ABX4PKJ4_9LEPT</name>
<evidence type="ECO:0000313" key="5">
    <source>
        <dbReference type="EMBL" id="PKA16128.1"/>
    </source>
</evidence>
<sequence>MSPKNLITINSISEYHEIFELPRPSHPLLSITELKRINSQMKPFLLENKFVFDFYSISIKKNIKGNIRYGRQNLDFREGVMAFSSPKQIFSFDDSIDLSELSGWYLIFHKDFIRNYDLARKIKNFHFFSYELHEALHLSQKEEATIDSIMRNIQEEHLTSIDSFSQDLMVSQIELLIHYSNRFYNRQFITRKNSNHDTLIRLEKILEEYFESNKVSELGLPTVKYISFQLNISPSYLSDLLKNITGQNAQRHIHDWIIEKAKEKLTTTSLSINEIAFQLGFEYPQYFSRLFKAKTKLSPLEFRNSFD</sequence>
<proteinExistence type="predicted"/>
<dbReference type="PANTHER" id="PTHR43280">
    <property type="entry name" value="ARAC-FAMILY TRANSCRIPTIONAL REGULATOR"/>
    <property type="match status" value="1"/>
</dbReference>
<dbReference type="InterPro" id="IPR009057">
    <property type="entry name" value="Homeodomain-like_sf"/>
</dbReference>
<keyword evidence="1" id="KW-0805">Transcription regulation</keyword>
<evidence type="ECO:0000256" key="1">
    <source>
        <dbReference type="ARBA" id="ARBA00023015"/>
    </source>
</evidence>
<reference evidence="5 6" key="1">
    <citation type="submission" date="2017-07" db="EMBL/GenBank/DDBJ databases">
        <title>Leptospira spp. isolated from tropical soils.</title>
        <authorList>
            <person name="Thibeaux R."/>
            <person name="Iraola G."/>
            <person name="Ferres I."/>
            <person name="Bierque E."/>
            <person name="Girault D."/>
            <person name="Soupe-Gilbert M.-E."/>
            <person name="Picardeau M."/>
            <person name="Goarant C."/>
        </authorList>
    </citation>
    <scope>NUCLEOTIDE SEQUENCE [LARGE SCALE GENOMIC DNA]</scope>
    <source>
        <strain evidence="5 6">ATI7-C-A2</strain>
    </source>
</reference>
<dbReference type="InterPro" id="IPR018060">
    <property type="entry name" value="HTH_AraC"/>
</dbReference>
<evidence type="ECO:0000313" key="6">
    <source>
        <dbReference type="Proteomes" id="UP000231857"/>
    </source>
</evidence>
<protein>
    <submittedName>
        <fullName evidence="5">AraC family transcriptional regulator</fullName>
    </submittedName>
</protein>
<evidence type="ECO:0000256" key="3">
    <source>
        <dbReference type="ARBA" id="ARBA00023163"/>
    </source>
</evidence>
<gene>
    <name evidence="5" type="ORF">CH363_11320</name>
</gene>
<dbReference type="SUPFAM" id="SSF46689">
    <property type="entry name" value="Homeodomain-like"/>
    <property type="match status" value="1"/>
</dbReference>
<keyword evidence="3" id="KW-0804">Transcription</keyword>
<dbReference type="PANTHER" id="PTHR43280:SF32">
    <property type="entry name" value="TRANSCRIPTIONAL REGULATORY PROTEIN"/>
    <property type="match status" value="1"/>
</dbReference>
<accession>A0ABX4PKJ4</accession>
<evidence type="ECO:0000256" key="2">
    <source>
        <dbReference type="ARBA" id="ARBA00023125"/>
    </source>
</evidence>
<comment type="caution">
    <text evidence="5">The sequence shown here is derived from an EMBL/GenBank/DDBJ whole genome shotgun (WGS) entry which is preliminary data.</text>
</comment>
<dbReference type="PROSITE" id="PS01124">
    <property type="entry name" value="HTH_ARAC_FAMILY_2"/>
    <property type="match status" value="1"/>
</dbReference>
<organism evidence="5 6">
    <name type="scientific">Leptospira haakeii</name>
    <dbReference type="NCBI Taxonomy" id="2023198"/>
    <lineage>
        <taxon>Bacteria</taxon>
        <taxon>Pseudomonadati</taxon>
        <taxon>Spirochaetota</taxon>
        <taxon>Spirochaetia</taxon>
        <taxon>Leptospirales</taxon>
        <taxon>Leptospiraceae</taxon>
        <taxon>Leptospira</taxon>
    </lineage>
</organism>
<evidence type="ECO:0000259" key="4">
    <source>
        <dbReference type="PROSITE" id="PS01124"/>
    </source>
</evidence>
<dbReference type="Proteomes" id="UP000231857">
    <property type="component" value="Unassembled WGS sequence"/>
</dbReference>
<dbReference type="EMBL" id="NPEI01000005">
    <property type="protein sequence ID" value="PKA16128.1"/>
    <property type="molecule type" value="Genomic_DNA"/>
</dbReference>
<keyword evidence="2" id="KW-0238">DNA-binding</keyword>
<dbReference type="SMART" id="SM00342">
    <property type="entry name" value="HTH_ARAC"/>
    <property type="match status" value="1"/>
</dbReference>